<keyword evidence="3" id="KW-1185">Reference proteome</keyword>
<dbReference type="Gene3D" id="3.30.420.40">
    <property type="match status" value="2"/>
</dbReference>
<dbReference type="InterPro" id="IPR043129">
    <property type="entry name" value="ATPase_NBD"/>
</dbReference>
<dbReference type="PANTHER" id="PTHR18964">
    <property type="entry name" value="ROK (REPRESSOR, ORF, KINASE) FAMILY"/>
    <property type="match status" value="1"/>
</dbReference>
<dbReference type="STRING" id="561176.SAMN04488561_1544"/>
<dbReference type="Proteomes" id="UP000181980">
    <property type="component" value="Unassembled WGS sequence"/>
</dbReference>
<dbReference type="PANTHER" id="PTHR18964:SF149">
    <property type="entry name" value="BIFUNCTIONAL UDP-N-ACETYLGLUCOSAMINE 2-EPIMERASE_N-ACETYLMANNOSAMINE KINASE"/>
    <property type="match status" value="1"/>
</dbReference>
<dbReference type="InterPro" id="IPR000600">
    <property type="entry name" value="ROK"/>
</dbReference>
<accession>A0A1H5JF58</accession>
<dbReference type="AlphaFoldDB" id="A0A1H5JF58"/>
<evidence type="ECO:0000313" key="3">
    <source>
        <dbReference type="Proteomes" id="UP000181980"/>
    </source>
</evidence>
<evidence type="ECO:0000256" key="1">
    <source>
        <dbReference type="ARBA" id="ARBA00006479"/>
    </source>
</evidence>
<dbReference type="SUPFAM" id="SSF53067">
    <property type="entry name" value="Actin-like ATPase domain"/>
    <property type="match status" value="1"/>
</dbReference>
<dbReference type="EMBL" id="FNUC01000003">
    <property type="protein sequence ID" value="SEE50671.1"/>
    <property type="molecule type" value="Genomic_DNA"/>
</dbReference>
<dbReference type="GO" id="GO:0016301">
    <property type="term" value="F:kinase activity"/>
    <property type="evidence" value="ECO:0007669"/>
    <property type="project" value="UniProtKB-KW"/>
</dbReference>
<proteinExistence type="inferred from homology"/>
<comment type="similarity">
    <text evidence="1">Belongs to the ROK (NagC/XylR) family.</text>
</comment>
<gene>
    <name evidence="2" type="ORF">SAMN04488561_1544</name>
</gene>
<name>A0A1H5JF58_9ACTN</name>
<evidence type="ECO:0000313" key="2">
    <source>
        <dbReference type="EMBL" id="SEE50671.1"/>
    </source>
</evidence>
<dbReference type="Pfam" id="PF00480">
    <property type="entry name" value="ROK"/>
    <property type="match status" value="1"/>
</dbReference>
<reference evidence="3" key="1">
    <citation type="submission" date="2016-10" db="EMBL/GenBank/DDBJ databases">
        <authorList>
            <person name="Varghese N."/>
            <person name="Submissions S."/>
        </authorList>
    </citation>
    <scope>NUCLEOTIDE SEQUENCE [LARGE SCALE GENOMIC DNA]</scope>
    <source>
        <strain evidence="3">DSM 45237</strain>
    </source>
</reference>
<sequence>MQAFWETESTTIAQLREVMQVSRPTAEGVLTDLIARGDVEEVEVARSPAPRGAGRPPKLYQLVSRSRYVVGLDIGAHTIGCVITDLRGAILQRRRRRVHPRARPATRLSAAAVLVADVAADLAVDVSRIVGHGAGVTGLTHDARGSADITTLPAGPGLHTYSLPGFADIDPGAEISAALGGDVVIDNDIKLAALAEWAGGAAAHVDDVVYMHAGRRLGSAVVVGGHVLQGRHGLAGEIGSMRMLGWHEAMTAFEHIRERFRSSRTGDGAVELLAAARRSEPDAVEAVDRVAVALALGASALVHAVDPALVVLGGGLSRAGEPLTTPFTAHLQETSFFPREVVVSEFGEHAVAVGAARLAVEAFRERMVGV</sequence>
<organism evidence="2 3">
    <name type="scientific">Jiangella alba</name>
    <dbReference type="NCBI Taxonomy" id="561176"/>
    <lineage>
        <taxon>Bacteria</taxon>
        <taxon>Bacillati</taxon>
        <taxon>Actinomycetota</taxon>
        <taxon>Actinomycetes</taxon>
        <taxon>Jiangellales</taxon>
        <taxon>Jiangellaceae</taxon>
        <taxon>Jiangella</taxon>
    </lineage>
</organism>
<protein>
    <submittedName>
        <fullName evidence="2">Sugar kinase of the NBD/HSP70 family, may contain an N-terminal HTH domain</fullName>
    </submittedName>
</protein>
<keyword evidence="2" id="KW-0418">Kinase</keyword>
<keyword evidence="2" id="KW-0808">Transferase</keyword>